<comment type="caution">
    <text evidence="2">The sequence shown here is derived from an EMBL/GenBank/DDBJ whole genome shotgun (WGS) entry which is preliminary data.</text>
</comment>
<dbReference type="Proteomes" id="UP001154322">
    <property type="component" value="Unassembled WGS sequence"/>
</dbReference>
<evidence type="ECO:0000313" key="2">
    <source>
        <dbReference type="EMBL" id="CAH8246050.1"/>
    </source>
</evidence>
<sequence length="69" mass="7643">MTYTTIQGDTWDGISYKVYGTESQMAELMRANPAHISTVIFSAGVTLLIPPMPANVSDRLPPWKRGDDE</sequence>
<dbReference type="InterPro" id="IPR018392">
    <property type="entry name" value="LysM"/>
</dbReference>
<keyword evidence="3" id="KW-1185">Reference proteome</keyword>
<dbReference type="InterPro" id="IPR036779">
    <property type="entry name" value="LysM_dom_sf"/>
</dbReference>
<dbReference type="RefSeq" id="WP_213427787.1">
    <property type="nucleotide sequence ID" value="NZ_AP031286.1"/>
</dbReference>
<dbReference type="InterPro" id="IPR008861">
    <property type="entry name" value="GpX-like"/>
</dbReference>
<dbReference type="PROSITE" id="PS51782">
    <property type="entry name" value="LYSM"/>
    <property type="match status" value="1"/>
</dbReference>
<dbReference type="EMBL" id="CALYLO010000004">
    <property type="protein sequence ID" value="CAH8246050.1"/>
    <property type="molecule type" value="Genomic_DNA"/>
</dbReference>
<reference evidence="2" key="1">
    <citation type="submission" date="2022-06" db="EMBL/GenBank/DDBJ databases">
        <authorList>
            <person name="Dietemann V."/>
            <person name="Ory F."/>
            <person name="Dainat B."/>
            <person name="Oberhansli S."/>
        </authorList>
    </citation>
    <scope>NUCLEOTIDE SEQUENCE</scope>
    <source>
        <strain evidence="2">Ena-SAMPLE-TAB-26-04-2022-14:26:32:270-5432</strain>
    </source>
</reference>
<protein>
    <submittedName>
        <fullName evidence="2">Tail protein X</fullName>
    </submittedName>
</protein>
<feature type="domain" description="LysM" evidence="1">
    <location>
        <begin position="1"/>
        <end position="49"/>
    </location>
</feature>
<evidence type="ECO:0000259" key="1">
    <source>
        <dbReference type="PROSITE" id="PS51782"/>
    </source>
</evidence>
<proteinExistence type="predicted"/>
<organism evidence="2 3">
    <name type="scientific">Paenibacillus melissococcoides</name>
    <dbReference type="NCBI Taxonomy" id="2912268"/>
    <lineage>
        <taxon>Bacteria</taxon>
        <taxon>Bacillati</taxon>
        <taxon>Bacillota</taxon>
        <taxon>Bacilli</taxon>
        <taxon>Bacillales</taxon>
        <taxon>Paenibacillaceae</taxon>
        <taxon>Paenibacillus</taxon>
    </lineage>
</organism>
<evidence type="ECO:0000313" key="3">
    <source>
        <dbReference type="Proteomes" id="UP001154322"/>
    </source>
</evidence>
<dbReference type="CDD" id="cd00118">
    <property type="entry name" value="LysM"/>
    <property type="match status" value="1"/>
</dbReference>
<accession>A0ABM9G2Z9</accession>
<name>A0ABM9G2Z9_9BACL</name>
<gene>
    <name evidence="2" type="ORF">WJ0W_003287</name>
</gene>
<dbReference type="Pfam" id="PF05489">
    <property type="entry name" value="Phage_tail_X"/>
    <property type="match status" value="1"/>
</dbReference>
<dbReference type="Gene3D" id="3.10.350.10">
    <property type="entry name" value="LysM domain"/>
    <property type="match status" value="1"/>
</dbReference>